<dbReference type="AlphaFoldDB" id="A0A6F8YUA5"/>
<dbReference type="KEGG" id="psuu:Psuf_070150"/>
<gene>
    <name evidence="1" type="ORF">Psuf_070150</name>
</gene>
<dbReference type="Proteomes" id="UP000503011">
    <property type="component" value="Chromosome"/>
</dbReference>
<organism evidence="1 2">
    <name type="scientific">Phytohabitans suffuscus</name>
    <dbReference type="NCBI Taxonomy" id="624315"/>
    <lineage>
        <taxon>Bacteria</taxon>
        <taxon>Bacillati</taxon>
        <taxon>Actinomycetota</taxon>
        <taxon>Actinomycetes</taxon>
        <taxon>Micromonosporales</taxon>
        <taxon>Micromonosporaceae</taxon>
    </lineage>
</organism>
<dbReference type="EMBL" id="AP022871">
    <property type="protein sequence ID" value="BCB89702.1"/>
    <property type="molecule type" value="Genomic_DNA"/>
</dbReference>
<reference evidence="1 2" key="2">
    <citation type="submission" date="2020-03" db="EMBL/GenBank/DDBJ databases">
        <authorList>
            <person name="Ichikawa N."/>
            <person name="Kimura A."/>
            <person name="Kitahashi Y."/>
            <person name="Uohara A."/>
        </authorList>
    </citation>
    <scope>NUCLEOTIDE SEQUENCE [LARGE SCALE GENOMIC DNA]</scope>
    <source>
        <strain evidence="1 2">NBRC 105367</strain>
    </source>
</reference>
<sequence length="112" mass="11842">MDPSCCWSDSQVPRSALQAWIKGKGGRCGQVGFGLVPWVRSKTTKNWATATFAVVRAVAPAASPSAVGAGLAARVGGLGERQRAADLRGARGSIRSVTDADRGRYASERHWM</sequence>
<evidence type="ECO:0000313" key="1">
    <source>
        <dbReference type="EMBL" id="BCB89702.1"/>
    </source>
</evidence>
<accession>A0A6F8YUA5</accession>
<keyword evidence="2" id="KW-1185">Reference proteome</keyword>
<name>A0A6F8YUA5_9ACTN</name>
<proteinExistence type="predicted"/>
<protein>
    <submittedName>
        <fullName evidence="1">Uncharacterized protein</fullName>
    </submittedName>
</protein>
<reference evidence="1 2" key="1">
    <citation type="submission" date="2020-03" db="EMBL/GenBank/DDBJ databases">
        <title>Whole genome shotgun sequence of Phytohabitans suffuscus NBRC 105367.</title>
        <authorList>
            <person name="Komaki H."/>
            <person name="Tamura T."/>
        </authorList>
    </citation>
    <scope>NUCLEOTIDE SEQUENCE [LARGE SCALE GENOMIC DNA]</scope>
    <source>
        <strain evidence="1 2">NBRC 105367</strain>
    </source>
</reference>
<evidence type="ECO:0000313" key="2">
    <source>
        <dbReference type="Proteomes" id="UP000503011"/>
    </source>
</evidence>